<dbReference type="SUPFAM" id="SSF46689">
    <property type="entry name" value="Homeodomain-like"/>
    <property type="match status" value="1"/>
</dbReference>
<accession>A0A895Y9L4</accession>
<evidence type="ECO:0000259" key="5">
    <source>
        <dbReference type="PROSITE" id="PS50977"/>
    </source>
</evidence>
<sequence length="186" mass="20359">MSELSSTAERTRRAIMLAGIEVLAAHPSAPLAEIAAKAGVSRSTFHRYFADRAALKEAIGALAEQEWQQAVARARLDEGSGLDAFRRLCGELMGSLDILFWWSNEMAAEEGEERSEEDNRIDAALARGHADGSIDATLSTEWITTLLWAVLYSLRYVTAKESLSDFTARQQAMRTLMKAVAADPAP</sequence>
<evidence type="ECO:0000256" key="2">
    <source>
        <dbReference type="ARBA" id="ARBA00023125"/>
    </source>
</evidence>
<protein>
    <submittedName>
        <fullName evidence="6">TetR/AcrR family transcriptional regulator</fullName>
    </submittedName>
</protein>
<evidence type="ECO:0000256" key="4">
    <source>
        <dbReference type="PROSITE-ProRule" id="PRU00335"/>
    </source>
</evidence>
<keyword evidence="3" id="KW-0804">Transcription</keyword>
<dbReference type="PANTHER" id="PTHR30055">
    <property type="entry name" value="HTH-TYPE TRANSCRIPTIONAL REGULATOR RUTR"/>
    <property type="match status" value="1"/>
</dbReference>
<keyword evidence="2 4" id="KW-0238">DNA-binding</keyword>
<dbReference type="GO" id="GO:0000976">
    <property type="term" value="F:transcription cis-regulatory region binding"/>
    <property type="evidence" value="ECO:0007669"/>
    <property type="project" value="TreeGrafter"/>
</dbReference>
<dbReference type="InterPro" id="IPR009057">
    <property type="entry name" value="Homeodomain-like_sf"/>
</dbReference>
<dbReference type="Proteomes" id="UP000662857">
    <property type="component" value="Chromosome"/>
</dbReference>
<dbReference type="GO" id="GO:0003700">
    <property type="term" value="F:DNA-binding transcription factor activity"/>
    <property type="evidence" value="ECO:0007669"/>
    <property type="project" value="TreeGrafter"/>
</dbReference>
<dbReference type="PROSITE" id="PS50977">
    <property type="entry name" value="HTH_TETR_2"/>
    <property type="match status" value="1"/>
</dbReference>
<feature type="domain" description="HTH tetR-type" evidence="5">
    <location>
        <begin position="9"/>
        <end position="67"/>
    </location>
</feature>
<evidence type="ECO:0000256" key="3">
    <source>
        <dbReference type="ARBA" id="ARBA00023163"/>
    </source>
</evidence>
<name>A0A895Y9L4_9ACTN</name>
<dbReference type="Gene3D" id="1.10.357.10">
    <property type="entry name" value="Tetracycline Repressor, domain 2"/>
    <property type="match status" value="1"/>
</dbReference>
<evidence type="ECO:0000313" key="7">
    <source>
        <dbReference type="Proteomes" id="UP000662857"/>
    </source>
</evidence>
<dbReference type="Pfam" id="PF00440">
    <property type="entry name" value="TetR_N"/>
    <property type="match status" value="1"/>
</dbReference>
<proteinExistence type="predicted"/>
<dbReference type="SUPFAM" id="SSF48498">
    <property type="entry name" value="Tetracyclin repressor-like, C-terminal domain"/>
    <property type="match status" value="1"/>
</dbReference>
<dbReference type="InterPro" id="IPR050109">
    <property type="entry name" value="HTH-type_TetR-like_transc_reg"/>
</dbReference>
<evidence type="ECO:0000256" key="1">
    <source>
        <dbReference type="ARBA" id="ARBA00023015"/>
    </source>
</evidence>
<reference evidence="6" key="1">
    <citation type="submission" date="2021-02" db="EMBL/GenBank/DDBJ databases">
        <title>Natrosporangium hydrolyticum gen. nov., sp. nov, a haloalkaliphilic actinobacterium from a soda solonchak soil.</title>
        <authorList>
            <person name="Sorokin D.Y."/>
            <person name="Khijniak T.V."/>
            <person name="Zakharycheva A.P."/>
            <person name="Boueva O.V."/>
            <person name="Ariskina E.V."/>
            <person name="Hahnke R.L."/>
            <person name="Bunk B."/>
            <person name="Sproer C."/>
            <person name="Schumann P."/>
            <person name="Evtushenko L.I."/>
            <person name="Kublanov I.V."/>
        </authorList>
    </citation>
    <scope>NUCLEOTIDE SEQUENCE</scope>
    <source>
        <strain evidence="6">DSM 106523</strain>
    </source>
</reference>
<dbReference type="EMBL" id="CP070499">
    <property type="protein sequence ID" value="QSB13005.1"/>
    <property type="molecule type" value="Genomic_DNA"/>
</dbReference>
<dbReference type="PANTHER" id="PTHR30055:SF234">
    <property type="entry name" value="HTH-TYPE TRANSCRIPTIONAL REGULATOR BETI"/>
    <property type="match status" value="1"/>
</dbReference>
<dbReference type="RefSeq" id="WP_239675063.1">
    <property type="nucleotide sequence ID" value="NZ_CP070499.1"/>
</dbReference>
<dbReference type="InterPro" id="IPR001647">
    <property type="entry name" value="HTH_TetR"/>
</dbReference>
<feature type="DNA-binding region" description="H-T-H motif" evidence="4">
    <location>
        <begin position="30"/>
        <end position="49"/>
    </location>
</feature>
<dbReference type="AlphaFoldDB" id="A0A895Y9L4"/>
<dbReference type="KEGG" id="nhy:JQS43_15220"/>
<dbReference type="InterPro" id="IPR036271">
    <property type="entry name" value="Tet_transcr_reg_TetR-rel_C_sf"/>
</dbReference>
<keyword evidence="7" id="KW-1185">Reference proteome</keyword>
<gene>
    <name evidence="6" type="ORF">JQS43_15220</name>
</gene>
<evidence type="ECO:0000313" key="6">
    <source>
        <dbReference type="EMBL" id="QSB13005.1"/>
    </source>
</evidence>
<organism evidence="6 7">
    <name type="scientific">Natronosporangium hydrolyticum</name>
    <dbReference type="NCBI Taxonomy" id="2811111"/>
    <lineage>
        <taxon>Bacteria</taxon>
        <taxon>Bacillati</taxon>
        <taxon>Actinomycetota</taxon>
        <taxon>Actinomycetes</taxon>
        <taxon>Micromonosporales</taxon>
        <taxon>Micromonosporaceae</taxon>
        <taxon>Natronosporangium</taxon>
    </lineage>
</organism>
<keyword evidence="1" id="KW-0805">Transcription regulation</keyword>